<sequence length="167" mass="17060">MTVMGAVVVCTVLVAVTTHRPVVRAAAVIVGAATRAGILTGVGAVVTVVDVARVMAVAGRPGRARGSAAVRLPAGACALGMPGLLIRADIRAAVRRPRIPAGGCVMVLMRSVIGAHTPEGTQPGYSKQWIRMGVADAGVIAEAGKRRTGRCRLTSIAPGTRQAWSYS</sequence>
<evidence type="ECO:0000313" key="2">
    <source>
        <dbReference type="EMBL" id="NEW34404.1"/>
    </source>
</evidence>
<comment type="caution">
    <text evidence="2">The sequence shown here is derived from an EMBL/GenBank/DDBJ whole genome shotgun (WGS) entry which is preliminary data.</text>
</comment>
<evidence type="ECO:0000256" key="1">
    <source>
        <dbReference type="SAM" id="Phobius"/>
    </source>
</evidence>
<gene>
    <name evidence="2" type="ORF">GV791_17835</name>
</gene>
<protein>
    <submittedName>
        <fullName evidence="2">Uncharacterized protein</fullName>
    </submittedName>
</protein>
<keyword evidence="1" id="KW-0812">Transmembrane</keyword>
<reference evidence="2 3" key="1">
    <citation type="submission" date="2020-01" db="EMBL/GenBank/DDBJ databases">
        <title>Genetics and antimicrobial susceptibilities of Nocardia species isolated from the soil; a comparison with species isolated from humans.</title>
        <authorList>
            <person name="Carrasco G."/>
            <person name="Monzon S."/>
            <person name="Sansegundo M."/>
            <person name="Garcia E."/>
            <person name="Garrido N."/>
            <person name="Medina M.J."/>
            <person name="Villalon P."/>
            <person name="Ramirez-Arocha A.C."/>
            <person name="Jimenez P."/>
            <person name="Cuesta I."/>
            <person name="Valdezate S."/>
        </authorList>
    </citation>
    <scope>NUCLEOTIDE SEQUENCE [LARGE SCALE GENOMIC DNA]</scope>
    <source>
        <strain evidence="2 3">CNM20110626</strain>
    </source>
</reference>
<feature type="transmembrane region" description="Helical" evidence="1">
    <location>
        <begin position="35"/>
        <end position="56"/>
    </location>
</feature>
<keyword evidence="1" id="KW-0472">Membrane</keyword>
<dbReference type="EMBL" id="JAAGVB010000027">
    <property type="protein sequence ID" value="NEW34404.1"/>
    <property type="molecule type" value="Genomic_DNA"/>
</dbReference>
<dbReference type="AlphaFoldDB" id="A0A6P1CSM3"/>
<dbReference type="RefSeq" id="WP_163845694.1">
    <property type="nucleotide sequence ID" value="NZ_JAAGVB010000027.1"/>
</dbReference>
<dbReference type="Proteomes" id="UP000471166">
    <property type="component" value="Unassembled WGS sequence"/>
</dbReference>
<keyword evidence="1" id="KW-1133">Transmembrane helix</keyword>
<proteinExistence type="predicted"/>
<name>A0A6P1CSM3_9NOCA</name>
<evidence type="ECO:0000313" key="3">
    <source>
        <dbReference type="Proteomes" id="UP000471166"/>
    </source>
</evidence>
<accession>A0A6P1CSM3</accession>
<organism evidence="2 3">
    <name type="scientific">Nocardia cyriacigeorgica</name>
    <dbReference type="NCBI Taxonomy" id="135487"/>
    <lineage>
        <taxon>Bacteria</taxon>
        <taxon>Bacillati</taxon>
        <taxon>Actinomycetota</taxon>
        <taxon>Actinomycetes</taxon>
        <taxon>Mycobacteriales</taxon>
        <taxon>Nocardiaceae</taxon>
        <taxon>Nocardia</taxon>
    </lineage>
</organism>